<sequence length="43" mass="4961">MNIIWLDGLDGGWTNASCNFKISIAYAMKLSNLTVVYDMTYYY</sequence>
<dbReference type="STRING" id="709323.GCA_001047135_00382"/>
<name>A0A3F3H186_9LACO</name>
<evidence type="ECO:0000313" key="1">
    <source>
        <dbReference type="EMBL" id="GAP03837.1"/>
    </source>
</evidence>
<accession>A0A3F3H186</accession>
<dbReference type="Proteomes" id="UP000064514">
    <property type="component" value="Unassembled WGS sequence"/>
</dbReference>
<reference evidence="1" key="1">
    <citation type="journal article" date="2015" name="BMC Genomics">
        <title>Comparative genomics of Fructobacillus spp. and Leuconostoc spp. reveals niche-specific evolution of Fructobacillus spp.</title>
        <authorList>
            <person name="Endo A."/>
            <person name="Tanizawa Y."/>
            <person name="Tanaka N."/>
            <person name="Maeno S."/>
            <person name="Kumar H."/>
            <person name="Shiwa Y."/>
            <person name="Okada S."/>
            <person name="Yoshikawa H."/>
            <person name="Dicks L."/>
            <person name="Nakagawa J."/>
            <person name="Arita M."/>
        </authorList>
    </citation>
    <scope>NUCLEOTIDE SEQUENCE [LARGE SCALE GENOMIC DNA]</scope>
    <source>
        <strain evidence="1">F214-1</strain>
    </source>
</reference>
<gene>
    <name evidence="1" type="ORF">FTRO_0020030</name>
</gene>
<organism evidence="1">
    <name type="scientific">Fructobacillus tropaeoli</name>
    <dbReference type="NCBI Taxonomy" id="709323"/>
    <lineage>
        <taxon>Bacteria</taxon>
        <taxon>Bacillati</taxon>
        <taxon>Bacillota</taxon>
        <taxon>Bacilli</taxon>
        <taxon>Lactobacillales</taxon>
        <taxon>Lactobacillaceae</taxon>
        <taxon>Fructobacillus</taxon>
    </lineage>
</organism>
<protein>
    <submittedName>
        <fullName evidence="1">Uncharacterized protein</fullName>
    </submittedName>
</protein>
<dbReference type="EMBL" id="DF968079">
    <property type="protein sequence ID" value="GAP03837.1"/>
    <property type="molecule type" value="Genomic_DNA"/>
</dbReference>
<proteinExistence type="predicted"/>
<dbReference type="AlphaFoldDB" id="A0A3F3H186"/>